<sequence>MLKIAQKDLEDKKKYRRKVQKRALLLANYVMKEDNNDLENDQQSEVKSEAEDRKCKVCFEKYDDDHPEAAIFPCGHKSCYNCLTSLTQKICPICRAEFTGDKILKLYS</sequence>
<dbReference type="Pfam" id="PF13920">
    <property type="entry name" value="zf-C3HC4_3"/>
    <property type="match status" value="1"/>
</dbReference>
<name>A0ABN7RN92_OIKDI</name>
<evidence type="ECO:0000256" key="2">
    <source>
        <dbReference type="ARBA" id="ARBA00022771"/>
    </source>
</evidence>
<proteinExistence type="predicted"/>
<dbReference type="Gene3D" id="3.30.40.10">
    <property type="entry name" value="Zinc/RING finger domain, C3HC4 (zinc finger)"/>
    <property type="match status" value="1"/>
</dbReference>
<dbReference type="InterPro" id="IPR051728">
    <property type="entry name" value="RING-FYVE_E3_ubiquitin-ligase"/>
</dbReference>
<gene>
    <name evidence="6" type="ORF">OKIOD_LOCUS399</name>
</gene>
<evidence type="ECO:0000313" key="7">
    <source>
        <dbReference type="Proteomes" id="UP001158576"/>
    </source>
</evidence>
<dbReference type="InterPro" id="IPR001841">
    <property type="entry name" value="Znf_RING"/>
</dbReference>
<evidence type="ECO:0000256" key="4">
    <source>
        <dbReference type="PROSITE-ProRule" id="PRU00175"/>
    </source>
</evidence>
<keyword evidence="2 4" id="KW-0863">Zinc-finger</keyword>
<protein>
    <submittedName>
        <fullName evidence="6">Oidioi.mRNA.OKI2018_I69.PAR.g8841.t1.cds</fullName>
    </submittedName>
</protein>
<keyword evidence="3" id="KW-0862">Zinc</keyword>
<dbReference type="PANTHER" id="PTHR14879:SF5">
    <property type="entry name" value="RING-TYPE DOMAIN-CONTAINING PROTEIN"/>
    <property type="match status" value="1"/>
</dbReference>
<keyword evidence="7" id="KW-1185">Reference proteome</keyword>
<dbReference type="PANTHER" id="PTHR14879">
    <property type="entry name" value="CASPASE REGULATOR, RING FINGER DOMAIN-CONTAINING"/>
    <property type="match status" value="1"/>
</dbReference>
<accession>A0ABN7RN92</accession>
<keyword evidence="1" id="KW-0479">Metal-binding</keyword>
<evidence type="ECO:0000256" key="1">
    <source>
        <dbReference type="ARBA" id="ARBA00022723"/>
    </source>
</evidence>
<dbReference type="PROSITE" id="PS50089">
    <property type="entry name" value="ZF_RING_2"/>
    <property type="match status" value="1"/>
</dbReference>
<dbReference type="Proteomes" id="UP001158576">
    <property type="component" value="Chromosome PAR"/>
</dbReference>
<evidence type="ECO:0000256" key="3">
    <source>
        <dbReference type="ARBA" id="ARBA00022833"/>
    </source>
</evidence>
<dbReference type="EMBL" id="OU015568">
    <property type="protein sequence ID" value="CAG5077908.1"/>
    <property type="molecule type" value="Genomic_DNA"/>
</dbReference>
<evidence type="ECO:0000313" key="6">
    <source>
        <dbReference type="EMBL" id="CAG5077908.1"/>
    </source>
</evidence>
<dbReference type="InterPro" id="IPR013083">
    <property type="entry name" value="Znf_RING/FYVE/PHD"/>
</dbReference>
<reference evidence="6 7" key="1">
    <citation type="submission" date="2021-04" db="EMBL/GenBank/DDBJ databases">
        <authorList>
            <person name="Bliznina A."/>
        </authorList>
    </citation>
    <scope>NUCLEOTIDE SEQUENCE [LARGE SCALE GENOMIC DNA]</scope>
</reference>
<dbReference type="SUPFAM" id="SSF57850">
    <property type="entry name" value="RING/U-box"/>
    <property type="match status" value="1"/>
</dbReference>
<organism evidence="6 7">
    <name type="scientific">Oikopleura dioica</name>
    <name type="common">Tunicate</name>
    <dbReference type="NCBI Taxonomy" id="34765"/>
    <lineage>
        <taxon>Eukaryota</taxon>
        <taxon>Metazoa</taxon>
        <taxon>Chordata</taxon>
        <taxon>Tunicata</taxon>
        <taxon>Appendicularia</taxon>
        <taxon>Copelata</taxon>
        <taxon>Oikopleuridae</taxon>
        <taxon>Oikopleura</taxon>
    </lineage>
</organism>
<feature type="domain" description="RING-type" evidence="5">
    <location>
        <begin position="55"/>
        <end position="95"/>
    </location>
</feature>
<dbReference type="SMART" id="SM00184">
    <property type="entry name" value="RING"/>
    <property type="match status" value="1"/>
</dbReference>
<evidence type="ECO:0000259" key="5">
    <source>
        <dbReference type="PROSITE" id="PS50089"/>
    </source>
</evidence>